<organism evidence="3 4">
    <name type="scientific">Halochromatium salexigens</name>
    <name type="common">Chromatium salexigens</name>
    <dbReference type="NCBI Taxonomy" id="49447"/>
    <lineage>
        <taxon>Bacteria</taxon>
        <taxon>Pseudomonadati</taxon>
        <taxon>Pseudomonadota</taxon>
        <taxon>Gammaproteobacteria</taxon>
        <taxon>Chromatiales</taxon>
        <taxon>Chromatiaceae</taxon>
        <taxon>Halochromatium</taxon>
    </lineage>
</organism>
<evidence type="ECO:0000256" key="2">
    <source>
        <dbReference type="SAM" id="SignalP"/>
    </source>
</evidence>
<proteinExistence type="predicted"/>
<reference evidence="3" key="1">
    <citation type="submission" date="2017-05" db="EMBL/GenBank/DDBJ databases">
        <authorList>
            <person name="Imhoff J.F."/>
            <person name="Rahn T."/>
            <person name="Kuenzel S."/>
            <person name="Neulinger S.C."/>
        </authorList>
    </citation>
    <scope>NUCLEOTIDE SEQUENCE</scope>
    <source>
        <strain evidence="3">DSM 4395</strain>
    </source>
</reference>
<evidence type="ECO:0000313" key="4">
    <source>
        <dbReference type="Proteomes" id="UP001296967"/>
    </source>
</evidence>
<dbReference type="Proteomes" id="UP001296967">
    <property type="component" value="Unassembled WGS sequence"/>
</dbReference>
<protein>
    <recommendedName>
        <fullName evidence="5">Secreted protein</fullName>
    </recommendedName>
</protein>
<feature type="compositionally biased region" description="Polar residues" evidence="1">
    <location>
        <begin position="129"/>
        <end position="141"/>
    </location>
</feature>
<dbReference type="EMBL" id="NHSF01000059">
    <property type="protein sequence ID" value="MBK5931093.1"/>
    <property type="molecule type" value="Genomic_DNA"/>
</dbReference>
<dbReference type="AlphaFoldDB" id="A0AAJ0XG43"/>
<name>A0AAJ0XG43_HALSE</name>
<feature type="signal peptide" evidence="2">
    <location>
        <begin position="1"/>
        <end position="24"/>
    </location>
</feature>
<accession>A0AAJ0XG43</accession>
<gene>
    <name evidence="3" type="ORF">CCR82_11300</name>
</gene>
<feature type="region of interest" description="Disordered" evidence="1">
    <location>
        <begin position="97"/>
        <end position="145"/>
    </location>
</feature>
<sequence length="216" mass="23247">MNTAMTASAFLILVITALAPPELAAQAWNPAKPNEAMRTPSGQPWRGTLQSGAEVWVDPRTNRPMTRGAGYQTQLWDGVHRLSDGTELHVRNGRVVPTTEMLERRHATPTPPTPEAQADESRLPGGRSKTGQPAATASAQRSGGHPCQALIDQTCGRDNACAETTKCSAARQLLDMAAEERARHANPQVLTDTGLKCREALHDSFFTPCQTNATGE</sequence>
<feature type="chain" id="PRO_5042540728" description="Secreted protein" evidence="2">
    <location>
        <begin position="25"/>
        <end position="216"/>
    </location>
</feature>
<reference evidence="3" key="2">
    <citation type="journal article" date="2020" name="Microorganisms">
        <title>Osmotic Adaptation and Compatible Solute Biosynthesis of Phototrophic Bacteria as Revealed from Genome Analyses.</title>
        <authorList>
            <person name="Imhoff J.F."/>
            <person name="Rahn T."/>
            <person name="Kunzel S."/>
            <person name="Keller A."/>
            <person name="Neulinger S.C."/>
        </authorList>
    </citation>
    <scope>NUCLEOTIDE SEQUENCE</scope>
    <source>
        <strain evidence="3">DSM 4395</strain>
    </source>
</reference>
<evidence type="ECO:0000313" key="3">
    <source>
        <dbReference type="EMBL" id="MBK5931093.1"/>
    </source>
</evidence>
<keyword evidence="4" id="KW-1185">Reference proteome</keyword>
<comment type="caution">
    <text evidence="3">The sequence shown here is derived from an EMBL/GenBank/DDBJ whole genome shotgun (WGS) entry which is preliminary data.</text>
</comment>
<evidence type="ECO:0000256" key="1">
    <source>
        <dbReference type="SAM" id="MobiDB-lite"/>
    </source>
</evidence>
<keyword evidence="2" id="KW-0732">Signal</keyword>
<evidence type="ECO:0008006" key="5">
    <source>
        <dbReference type="Google" id="ProtNLM"/>
    </source>
</evidence>